<dbReference type="PANTHER" id="PTHR47604:SF1">
    <property type="entry name" value="ADENYLYL CYCLASE"/>
    <property type="match status" value="1"/>
</dbReference>
<dbReference type="EMBL" id="PDCK01000042">
    <property type="protein sequence ID" value="PRQ39094.1"/>
    <property type="molecule type" value="Genomic_DNA"/>
</dbReference>
<protein>
    <recommendedName>
        <fullName evidence="3">Adenylyl cyclase</fullName>
    </recommendedName>
</protein>
<dbReference type="Gramene" id="PRQ39094">
    <property type="protein sequence ID" value="PRQ39094"/>
    <property type="gene ID" value="RchiOBHm_Chr4g0421281"/>
</dbReference>
<dbReference type="InterPro" id="IPR011990">
    <property type="entry name" value="TPR-like_helical_dom_sf"/>
</dbReference>
<evidence type="ECO:0000313" key="2">
    <source>
        <dbReference type="Proteomes" id="UP000238479"/>
    </source>
</evidence>
<proteinExistence type="predicted"/>
<sequence>MQVLSNNTRRLSRVLKSPIFIFSERLVAPDAPLAESPRARLQWRKLTTLSPQSSGITRGCCLSPTEQPSMMMAFRAAFSSEASTVEAIPTEAVKELYDKMLESVNVKRSMPPNAWLWSLIENCKNQDDIKLLFDILQNLRRFRLSNLRIHSNFNCNLCQEVTKACARVGALNFGKKGLWKHNVYGLTPSIGSAHHLLTYAKEHNDVKLMMDVMTLLKENDLPLQSGTADIVFSICYNTDNWKLMSKYSKRFVEAGVKLRRSAFDVWMEFAAKIGDVESLWEIEKLRSESQKQHTVVSGFSCAKGLLLEHKPEEAAAVIQILLNQNLTDAKKSKIAVELKKLVSEWPLEVIKRQKEEDRKALAVSLNSDIPVMLSKTGLEVSVNMEDLTSKEGILC</sequence>
<dbReference type="Gene3D" id="1.25.40.10">
    <property type="entry name" value="Tetratricopeptide repeat domain"/>
    <property type="match status" value="1"/>
</dbReference>
<reference evidence="1 2" key="1">
    <citation type="journal article" date="2018" name="Nat. Genet.">
        <title>The Rosa genome provides new insights in the design of modern roses.</title>
        <authorList>
            <person name="Bendahmane M."/>
        </authorList>
    </citation>
    <scope>NUCLEOTIDE SEQUENCE [LARGE SCALE GENOMIC DNA]</scope>
    <source>
        <strain evidence="2">cv. Old Blush</strain>
    </source>
</reference>
<dbReference type="OrthoDB" id="2016320at2759"/>
<organism evidence="1 2">
    <name type="scientific">Rosa chinensis</name>
    <name type="common">China rose</name>
    <dbReference type="NCBI Taxonomy" id="74649"/>
    <lineage>
        <taxon>Eukaryota</taxon>
        <taxon>Viridiplantae</taxon>
        <taxon>Streptophyta</taxon>
        <taxon>Embryophyta</taxon>
        <taxon>Tracheophyta</taxon>
        <taxon>Spermatophyta</taxon>
        <taxon>Magnoliopsida</taxon>
        <taxon>eudicotyledons</taxon>
        <taxon>Gunneridae</taxon>
        <taxon>Pentapetalae</taxon>
        <taxon>rosids</taxon>
        <taxon>fabids</taxon>
        <taxon>Rosales</taxon>
        <taxon>Rosaceae</taxon>
        <taxon>Rosoideae</taxon>
        <taxon>Rosoideae incertae sedis</taxon>
        <taxon>Rosa</taxon>
    </lineage>
</organism>
<gene>
    <name evidence="1" type="ORF">RchiOBHm_Chr4g0421281</name>
</gene>
<dbReference type="PANTHER" id="PTHR47604">
    <property type="entry name" value="ADENYLYL CYCLASE"/>
    <property type="match status" value="1"/>
</dbReference>
<keyword evidence="2" id="KW-1185">Reference proteome</keyword>
<evidence type="ECO:0008006" key="3">
    <source>
        <dbReference type="Google" id="ProtNLM"/>
    </source>
</evidence>
<dbReference type="AlphaFoldDB" id="A0A2P6QY46"/>
<evidence type="ECO:0000313" key="1">
    <source>
        <dbReference type="EMBL" id="PRQ39094.1"/>
    </source>
</evidence>
<accession>A0A2P6QY46</accession>
<name>A0A2P6QY46_ROSCH</name>
<comment type="caution">
    <text evidence="1">The sequence shown here is derived from an EMBL/GenBank/DDBJ whole genome shotgun (WGS) entry which is preliminary data.</text>
</comment>
<dbReference type="OMA" id="AYDIWIS"/>
<dbReference type="STRING" id="74649.A0A2P6QY46"/>
<dbReference type="Proteomes" id="UP000238479">
    <property type="component" value="Chromosome 4"/>
</dbReference>